<dbReference type="PANTHER" id="PTHR43675">
    <property type="entry name" value="ARSENITE METHYLTRANSFERASE"/>
    <property type="match status" value="1"/>
</dbReference>
<dbReference type="SUPFAM" id="SSF53335">
    <property type="entry name" value="S-adenosyl-L-methionine-dependent methyltransferases"/>
    <property type="match status" value="1"/>
</dbReference>
<evidence type="ECO:0000256" key="4">
    <source>
        <dbReference type="ARBA" id="ARBA00034521"/>
    </source>
</evidence>
<organism evidence="10 11">
    <name type="scientific">Leptospira harrisiae</name>
    <dbReference type="NCBI Taxonomy" id="2023189"/>
    <lineage>
        <taxon>Bacteria</taxon>
        <taxon>Pseudomonadati</taxon>
        <taxon>Spirochaetota</taxon>
        <taxon>Spirochaetia</taxon>
        <taxon>Leptospirales</taxon>
        <taxon>Leptospiraceae</taxon>
        <taxon>Leptospira</taxon>
    </lineage>
</organism>
<accession>A0A2N0AI59</accession>
<dbReference type="Gene3D" id="3.40.5.100">
    <property type="match status" value="1"/>
</dbReference>
<dbReference type="InterPro" id="IPR029063">
    <property type="entry name" value="SAM-dependent_MTases_sf"/>
</dbReference>
<feature type="domain" description="Methyltransferase" evidence="9">
    <location>
        <begin position="69"/>
        <end position="219"/>
    </location>
</feature>
<dbReference type="Proteomes" id="UP000232145">
    <property type="component" value="Unassembled WGS sequence"/>
</dbReference>
<proteinExistence type="inferred from homology"/>
<dbReference type="GO" id="GO:0032259">
    <property type="term" value="P:methylation"/>
    <property type="evidence" value="ECO:0007669"/>
    <property type="project" value="UniProtKB-KW"/>
</dbReference>
<dbReference type="EMBL" id="NPDX01000004">
    <property type="protein sequence ID" value="PJZ83985.1"/>
    <property type="molecule type" value="Genomic_DNA"/>
</dbReference>
<dbReference type="Pfam" id="PF13847">
    <property type="entry name" value="Methyltransf_31"/>
    <property type="match status" value="1"/>
</dbReference>
<protein>
    <recommendedName>
        <fullName evidence="5">Arsenite methyltransferase</fullName>
        <ecNumber evidence="4">2.1.1.137</ecNumber>
    </recommendedName>
</protein>
<comment type="catalytic activity">
    <reaction evidence="6">
        <text>arsenic triglutathione + [thioredoxin]-dithiol + S-adenosyl-L-methionine + 2 H2O = methylarsonous acid + [thioredoxin]-disulfide + 3 glutathione + S-adenosyl-L-homocysteine + H(+)</text>
        <dbReference type="Rhea" id="RHEA:69460"/>
        <dbReference type="Rhea" id="RHEA-COMP:10698"/>
        <dbReference type="Rhea" id="RHEA-COMP:10700"/>
        <dbReference type="ChEBI" id="CHEBI:15377"/>
        <dbReference type="ChEBI" id="CHEBI:15378"/>
        <dbReference type="ChEBI" id="CHEBI:17826"/>
        <dbReference type="ChEBI" id="CHEBI:29950"/>
        <dbReference type="ChEBI" id="CHEBI:50058"/>
        <dbReference type="ChEBI" id="CHEBI:57856"/>
        <dbReference type="ChEBI" id="CHEBI:57925"/>
        <dbReference type="ChEBI" id="CHEBI:59789"/>
        <dbReference type="ChEBI" id="CHEBI:183640"/>
        <dbReference type="EC" id="2.1.1.137"/>
    </reaction>
</comment>
<evidence type="ECO:0000256" key="8">
    <source>
        <dbReference type="ARBA" id="ARBA00048428"/>
    </source>
</evidence>
<evidence type="ECO:0000256" key="2">
    <source>
        <dbReference type="ARBA" id="ARBA00022691"/>
    </source>
</evidence>
<dbReference type="AlphaFoldDB" id="A0A2N0AI59"/>
<evidence type="ECO:0000313" key="10">
    <source>
        <dbReference type="EMBL" id="PJZ83985.1"/>
    </source>
</evidence>
<reference evidence="10 11" key="1">
    <citation type="submission" date="2017-07" db="EMBL/GenBank/DDBJ databases">
        <title>Leptospira spp. isolated from tropical soils.</title>
        <authorList>
            <person name="Thibeaux R."/>
            <person name="Iraola G."/>
            <person name="Ferres I."/>
            <person name="Bierque E."/>
            <person name="Girault D."/>
            <person name="Soupe-Gilbert M.-E."/>
            <person name="Picardeau M."/>
            <person name="Goarant C."/>
        </authorList>
    </citation>
    <scope>NUCLEOTIDE SEQUENCE [LARGE SCALE GENOMIC DNA]</scope>
    <source>
        <strain evidence="10 11">FH2-B-A1</strain>
    </source>
</reference>
<comment type="catalytic activity">
    <reaction evidence="7">
        <text>arsenic triglutathione + 2 [thioredoxin]-dithiol + 2 S-adenosyl-L-methionine + H2O = dimethylarsinous acid + 2 [thioredoxin]-disulfide + 3 glutathione + 2 S-adenosyl-L-homocysteine + 2 H(+)</text>
        <dbReference type="Rhea" id="RHEA:69464"/>
        <dbReference type="Rhea" id="RHEA-COMP:10698"/>
        <dbReference type="Rhea" id="RHEA-COMP:10700"/>
        <dbReference type="ChEBI" id="CHEBI:15377"/>
        <dbReference type="ChEBI" id="CHEBI:15378"/>
        <dbReference type="ChEBI" id="CHEBI:23808"/>
        <dbReference type="ChEBI" id="CHEBI:29950"/>
        <dbReference type="ChEBI" id="CHEBI:50058"/>
        <dbReference type="ChEBI" id="CHEBI:57856"/>
        <dbReference type="ChEBI" id="CHEBI:57925"/>
        <dbReference type="ChEBI" id="CHEBI:59789"/>
        <dbReference type="ChEBI" id="CHEBI:183640"/>
        <dbReference type="EC" id="2.1.1.137"/>
    </reaction>
</comment>
<dbReference type="PANTHER" id="PTHR43675:SF8">
    <property type="entry name" value="ARSENITE METHYLTRANSFERASE"/>
    <property type="match status" value="1"/>
</dbReference>
<evidence type="ECO:0000256" key="7">
    <source>
        <dbReference type="ARBA" id="ARBA00047943"/>
    </source>
</evidence>
<evidence type="ECO:0000256" key="3">
    <source>
        <dbReference type="ARBA" id="ARBA00034487"/>
    </source>
</evidence>
<dbReference type="GO" id="GO:0030791">
    <property type="term" value="F:arsenite methyltransferase activity"/>
    <property type="evidence" value="ECO:0007669"/>
    <property type="project" value="UniProtKB-EC"/>
</dbReference>
<comment type="catalytic activity">
    <reaction evidence="8">
        <text>arsenic triglutathione + 3 [thioredoxin]-dithiol + 3 S-adenosyl-L-methionine = trimethylarsine + 3 [thioredoxin]-disulfide + 3 glutathione + 3 S-adenosyl-L-homocysteine + 3 H(+)</text>
        <dbReference type="Rhea" id="RHEA:69432"/>
        <dbReference type="Rhea" id="RHEA-COMP:10698"/>
        <dbReference type="Rhea" id="RHEA-COMP:10700"/>
        <dbReference type="ChEBI" id="CHEBI:15378"/>
        <dbReference type="ChEBI" id="CHEBI:27130"/>
        <dbReference type="ChEBI" id="CHEBI:29950"/>
        <dbReference type="ChEBI" id="CHEBI:50058"/>
        <dbReference type="ChEBI" id="CHEBI:57856"/>
        <dbReference type="ChEBI" id="CHEBI:57925"/>
        <dbReference type="ChEBI" id="CHEBI:59789"/>
        <dbReference type="ChEBI" id="CHEBI:183640"/>
        <dbReference type="EC" id="2.1.1.137"/>
    </reaction>
</comment>
<evidence type="ECO:0000256" key="5">
    <source>
        <dbReference type="ARBA" id="ARBA00034545"/>
    </source>
</evidence>
<keyword evidence="2" id="KW-0949">S-adenosyl-L-methionine</keyword>
<dbReference type="CDD" id="cd02440">
    <property type="entry name" value="AdoMet_MTases"/>
    <property type="match status" value="1"/>
</dbReference>
<evidence type="ECO:0000259" key="9">
    <source>
        <dbReference type="Pfam" id="PF13847"/>
    </source>
</evidence>
<gene>
    <name evidence="10" type="ORF">CH364_14630</name>
</gene>
<dbReference type="OrthoDB" id="9808140at2"/>
<keyword evidence="10" id="KW-0489">Methyltransferase</keyword>
<comment type="caution">
    <text evidence="10">The sequence shown here is derived from an EMBL/GenBank/DDBJ whole genome shotgun (WGS) entry which is preliminary data.</text>
</comment>
<sequence length="353" mass="39269">MQTNIELETFESVKNYYGKILQTNKDLKTSACCSIESIPSNYLPLVSKIHPAVIDKFYGCGSPFPQALKGRKVLDLGCGSGRDVYLLSQLVGETGSVIGIDMTTEQLDVANSYLEYHKEQFGFKKSNVSFVSGYIEDLKASGIEDHSIDLIVSNCVTNLSPNKHMVFSEIFRVLKPGGELYFSDVFSDQRIPENLKQDPVLLGECLGGALYIEDFRRLLSSLNINDFRIVSQSKISLLNPDIEKKIGNINFYSITFRAFNIPLEDRCEDYGQVAYYKGTIEGNPHNFLLDDHHNFITGKPMLVCGNTADMVSTTHYKEHFQIIGDKSKHFGLFDCGPNPVNSSLGESATGACC</sequence>
<evidence type="ECO:0000313" key="11">
    <source>
        <dbReference type="Proteomes" id="UP000232145"/>
    </source>
</evidence>
<comment type="similarity">
    <text evidence="3">Belongs to the methyltransferase superfamily. Arsenite methyltransferase family.</text>
</comment>
<dbReference type="InterPro" id="IPR026669">
    <property type="entry name" value="Arsenite_MeTrfase-like"/>
</dbReference>
<dbReference type="Gene3D" id="3.40.50.150">
    <property type="entry name" value="Vaccinia Virus protein VP39"/>
    <property type="match status" value="1"/>
</dbReference>
<keyword evidence="11" id="KW-1185">Reference proteome</keyword>
<evidence type="ECO:0000256" key="6">
    <source>
        <dbReference type="ARBA" id="ARBA00047941"/>
    </source>
</evidence>
<keyword evidence="1 10" id="KW-0808">Transferase</keyword>
<evidence type="ECO:0000256" key="1">
    <source>
        <dbReference type="ARBA" id="ARBA00022679"/>
    </source>
</evidence>
<name>A0A2N0AI59_9LEPT</name>
<dbReference type="InterPro" id="IPR025714">
    <property type="entry name" value="Methyltranfer_dom"/>
</dbReference>
<dbReference type="EC" id="2.1.1.137" evidence="4"/>